<dbReference type="EMBL" id="JAPMOS010000016">
    <property type="protein sequence ID" value="KAJ4459944.1"/>
    <property type="molecule type" value="Genomic_DNA"/>
</dbReference>
<name>A0ABQ8UL65_9EUKA</name>
<accession>A0ABQ8UL65</accession>
<proteinExistence type="predicted"/>
<dbReference type="Proteomes" id="UP001141327">
    <property type="component" value="Unassembled WGS sequence"/>
</dbReference>
<organism evidence="1 2">
    <name type="scientific">Paratrimastix pyriformis</name>
    <dbReference type="NCBI Taxonomy" id="342808"/>
    <lineage>
        <taxon>Eukaryota</taxon>
        <taxon>Metamonada</taxon>
        <taxon>Preaxostyla</taxon>
        <taxon>Paratrimastigidae</taxon>
        <taxon>Paratrimastix</taxon>
    </lineage>
</organism>
<protein>
    <recommendedName>
        <fullName evidence="3">Transposase</fullName>
    </recommendedName>
</protein>
<keyword evidence="2" id="KW-1185">Reference proteome</keyword>
<comment type="caution">
    <text evidence="1">The sequence shown here is derived from an EMBL/GenBank/DDBJ whole genome shotgun (WGS) entry which is preliminary data.</text>
</comment>
<sequence length="189" mass="21773">MRVYADETPVYLNEARRFGRSKKGHRIFRLRPHHARRLTLHVYIKEDRVLHWDLSSKNANDAEVLRVALGAAQKWTDGDVLLWDRLGRSGRARHPKAQHYNPEAIDAIECAGGAVVHLSPKGKYLDPCELLFNDLKENNLRRTPRKWDLPTLKVAISRYMRQVAPAHLAGFFRARANGRDLIRAGLLRD</sequence>
<evidence type="ECO:0000313" key="2">
    <source>
        <dbReference type="Proteomes" id="UP001141327"/>
    </source>
</evidence>
<gene>
    <name evidence="1" type="ORF">PAPYR_4016</name>
</gene>
<evidence type="ECO:0000313" key="1">
    <source>
        <dbReference type="EMBL" id="KAJ4459944.1"/>
    </source>
</evidence>
<reference evidence="1" key="1">
    <citation type="journal article" date="2022" name="bioRxiv">
        <title>Genomics of Preaxostyla Flagellates Illuminates Evolutionary Transitions and the Path Towards Mitochondrial Loss.</title>
        <authorList>
            <person name="Novak L.V.F."/>
            <person name="Treitli S.C."/>
            <person name="Pyrih J."/>
            <person name="Halakuc P."/>
            <person name="Pipaliya S.V."/>
            <person name="Vacek V."/>
            <person name="Brzon O."/>
            <person name="Soukal P."/>
            <person name="Eme L."/>
            <person name="Dacks J.B."/>
            <person name="Karnkowska A."/>
            <person name="Elias M."/>
            <person name="Hampl V."/>
        </authorList>
    </citation>
    <scope>NUCLEOTIDE SEQUENCE</scope>
    <source>
        <strain evidence="1">RCP-MX</strain>
    </source>
</reference>
<evidence type="ECO:0008006" key="3">
    <source>
        <dbReference type="Google" id="ProtNLM"/>
    </source>
</evidence>